<dbReference type="GO" id="GO:0016282">
    <property type="term" value="C:eukaryotic 43S preinitiation complex"/>
    <property type="evidence" value="ECO:0007669"/>
    <property type="project" value="UniProtKB-UniRule"/>
</dbReference>
<evidence type="ECO:0000313" key="7">
    <source>
        <dbReference type="EMBL" id="KAK4540577.1"/>
    </source>
</evidence>
<dbReference type="GO" id="GO:0005852">
    <property type="term" value="C:eukaryotic translation initiation factor 3 complex"/>
    <property type="evidence" value="ECO:0007669"/>
    <property type="project" value="UniProtKB-UniRule"/>
</dbReference>
<dbReference type="InterPro" id="IPR037518">
    <property type="entry name" value="MPN"/>
</dbReference>
<proteinExistence type="inferred from homology"/>
<evidence type="ECO:0000256" key="3">
    <source>
        <dbReference type="ARBA" id="ARBA00022917"/>
    </source>
</evidence>
<dbReference type="Pfam" id="PF01398">
    <property type="entry name" value="JAB"/>
    <property type="match status" value="1"/>
</dbReference>
<comment type="subunit">
    <text evidence="4">Component of the eukaryotic translation initiation factor 3 (eIF-3) complex.</text>
</comment>
<dbReference type="SMART" id="SM00232">
    <property type="entry name" value="JAB_MPN"/>
    <property type="match status" value="1"/>
</dbReference>
<accession>A0AAV9J6Q3</accession>
<evidence type="ECO:0000256" key="2">
    <source>
        <dbReference type="ARBA" id="ARBA00022540"/>
    </source>
</evidence>
<dbReference type="PROSITE" id="PS50249">
    <property type="entry name" value="MPN"/>
    <property type="match status" value="1"/>
</dbReference>
<keyword evidence="1 4" id="KW-0963">Cytoplasm</keyword>
<dbReference type="GO" id="GO:0003743">
    <property type="term" value="F:translation initiation factor activity"/>
    <property type="evidence" value="ECO:0007669"/>
    <property type="project" value="UniProtKB-UniRule"/>
</dbReference>
<sequence>MATDPKIADSPIREIQVEALVVMRIIKHSTTSFPTPATGCLVGMDIGSQLQITNSFPFPASNPENQQTNSNPADPYHQSDQVALSLAAPRAKSSATYAGEMIKYLREVNVDAQGVGWYMSCSMGNFVSQAFVENQAFYQRGQEEKTVALVFDVSRSSQGSLNLKAYRLSPSFMAAFKDSKFSTESIQKSKLRYQDIFIELPITIHNSHLLTSFLHQIPAAPPQKTALDFPASLAELHHDPNIASNPLAPNLESLDLSIDPFLEKTTDLMLESIEQHTTEQNNASYYQRSLAREQTKIKTWQEKRKNENLLRTQQKQPLLPEDEWQKLFKLPTEPSRLELMLVGRQVEQYARQVDGFNAVVSGKMFGVRGNLLPGEMA</sequence>
<feature type="domain" description="MPN" evidence="6">
    <location>
        <begin position="15"/>
        <end position="172"/>
    </location>
</feature>
<keyword evidence="8" id="KW-1185">Reference proteome</keyword>
<dbReference type="Gene3D" id="3.40.140.10">
    <property type="entry name" value="Cytidine Deaminase, domain 2"/>
    <property type="match status" value="1"/>
</dbReference>
<evidence type="ECO:0000256" key="4">
    <source>
        <dbReference type="HAMAP-Rule" id="MF_03007"/>
    </source>
</evidence>
<evidence type="ECO:0000256" key="5">
    <source>
        <dbReference type="SAM" id="MobiDB-lite"/>
    </source>
</evidence>
<evidence type="ECO:0000256" key="1">
    <source>
        <dbReference type="ARBA" id="ARBA00022490"/>
    </source>
</evidence>
<keyword evidence="3 4" id="KW-0648">Protein biosynthesis</keyword>
<dbReference type="Pfam" id="PF19445">
    <property type="entry name" value="eIF3h_C"/>
    <property type="match status" value="2"/>
</dbReference>
<comment type="subcellular location">
    <subcellularLocation>
        <location evidence="4">Cytoplasm</location>
    </subcellularLocation>
</comment>
<organism evidence="7 8">
    <name type="scientific">Oleoguttula mirabilis</name>
    <dbReference type="NCBI Taxonomy" id="1507867"/>
    <lineage>
        <taxon>Eukaryota</taxon>
        <taxon>Fungi</taxon>
        <taxon>Dikarya</taxon>
        <taxon>Ascomycota</taxon>
        <taxon>Pezizomycotina</taxon>
        <taxon>Dothideomycetes</taxon>
        <taxon>Dothideomycetidae</taxon>
        <taxon>Mycosphaerellales</taxon>
        <taxon>Teratosphaeriaceae</taxon>
        <taxon>Oleoguttula</taxon>
    </lineage>
</organism>
<dbReference type="InterPro" id="IPR045810">
    <property type="entry name" value="eIF3h_C"/>
</dbReference>
<dbReference type="AlphaFoldDB" id="A0AAV9J6Q3"/>
<reference evidence="7 8" key="1">
    <citation type="submission" date="2021-11" db="EMBL/GenBank/DDBJ databases">
        <title>Black yeast isolated from Biological Soil Crust.</title>
        <authorList>
            <person name="Kurbessoian T."/>
        </authorList>
    </citation>
    <scope>NUCLEOTIDE SEQUENCE [LARGE SCALE GENOMIC DNA]</scope>
    <source>
        <strain evidence="7 8">CCFEE 5522</strain>
    </source>
</reference>
<dbReference type="PANTHER" id="PTHR10410">
    <property type="entry name" value="EUKARYOTIC TRANSLATION INITIATION FACTOR 3 -RELATED"/>
    <property type="match status" value="1"/>
</dbReference>
<protein>
    <recommendedName>
        <fullName evidence="4">Eukaryotic translation initiation factor 3 subunit H</fullName>
        <shortName evidence="4">eIF3h</shortName>
    </recommendedName>
</protein>
<evidence type="ECO:0000313" key="8">
    <source>
        <dbReference type="Proteomes" id="UP001324427"/>
    </source>
</evidence>
<dbReference type="EMBL" id="JAVFHQ010000065">
    <property type="protein sequence ID" value="KAK4540577.1"/>
    <property type="molecule type" value="Genomic_DNA"/>
</dbReference>
<dbReference type="GO" id="GO:0033290">
    <property type="term" value="C:eukaryotic 48S preinitiation complex"/>
    <property type="evidence" value="ECO:0007669"/>
    <property type="project" value="UniProtKB-UniRule"/>
</dbReference>
<dbReference type="GO" id="GO:0001732">
    <property type="term" value="P:formation of cytoplasmic translation initiation complex"/>
    <property type="evidence" value="ECO:0007669"/>
    <property type="project" value="UniProtKB-UniRule"/>
</dbReference>
<name>A0AAV9J6Q3_9PEZI</name>
<evidence type="ECO:0000259" key="6">
    <source>
        <dbReference type="PROSITE" id="PS50249"/>
    </source>
</evidence>
<dbReference type="InterPro" id="IPR027524">
    <property type="entry name" value="eIF3h"/>
</dbReference>
<dbReference type="HAMAP" id="MF_03007">
    <property type="entry name" value="eIF3h"/>
    <property type="match status" value="1"/>
</dbReference>
<comment type="function">
    <text evidence="4">Component of the eukaryotic translation initiation factor 3 (eIF-3) complex, which is involved in protein synthesis of a specialized repertoire of mRNAs and, together with other initiation factors, stimulates binding of mRNA and methionyl-tRNAi to the 40S ribosome. The eIF-3 complex specifically targets and initiates translation of a subset of mRNAs involved in cell proliferation.</text>
</comment>
<gene>
    <name evidence="7" type="ORF">LTR36_009107</name>
</gene>
<comment type="caution">
    <text evidence="7">The sequence shown here is derived from an EMBL/GenBank/DDBJ whole genome shotgun (WGS) entry which is preliminary data.</text>
</comment>
<feature type="region of interest" description="Disordered" evidence="5">
    <location>
        <begin position="55"/>
        <end position="77"/>
    </location>
</feature>
<dbReference type="GO" id="GO:0008237">
    <property type="term" value="F:metallopeptidase activity"/>
    <property type="evidence" value="ECO:0007669"/>
    <property type="project" value="InterPro"/>
</dbReference>
<comment type="similarity">
    <text evidence="4">Belongs to the eIF-3 subunit H family.</text>
</comment>
<keyword evidence="2 4" id="KW-0396">Initiation factor</keyword>
<dbReference type="InterPro" id="IPR000555">
    <property type="entry name" value="JAMM/MPN+_dom"/>
</dbReference>
<dbReference type="FunFam" id="3.40.140.10:FF:000052">
    <property type="entry name" value="Eukaryotic translation initiation factor 3 subunit H"/>
    <property type="match status" value="1"/>
</dbReference>
<dbReference type="Proteomes" id="UP001324427">
    <property type="component" value="Unassembled WGS sequence"/>
</dbReference>
<dbReference type="InterPro" id="IPR050242">
    <property type="entry name" value="JAMM_MPN+_peptidase_M67A"/>
</dbReference>
<dbReference type="CDD" id="cd08065">
    <property type="entry name" value="MPN_eIF3h"/>
    <property type="match status" value="1"/>
</dbReference>